<evidence type="ECO:0000313" key="1">
    <source>
        <dbReference type="EMBL" id="GMS83814.1"/>
    </source>
</evidence>
<feature type="non-terminal residue" evidence="1">
    <location>
        <position position="1"/>
    </location>
</feature>
<accession>A0AAV5SUD2</accession>
<evidence type="ECO:0000313" key="2">
    <source>
        <dbReference type="Proteomes" id="UP001432027"/>
    </source>
</evidence>
<protein>
    <submittedName>
        <fullName evidence="1">Uncharacterized protein</fullName>
    </submittedName>
</protein>
<comment type="caution">
    <text evidence="1">The sequence shown here is derived from an EMBL/GenBank/DDBJ whole genome shotgun (WGS) entry which is preliminary data.</text>
</comment>
<keyword evidence="2" id="KW-1185">Reference proteome</keyword>
<reference evidence="1" key="1">
    <citation type="submission" date="2023-10" db="EMBL/GenBank/DDBJ databases">
        <title>Genome assembly of Pristionchus species.</title>
        <authorList>
            <person name="Yoshida K."/>
            <person name="Sommer R.J."/>
        </authorList>
    </citation>
    <scope>NUCLEOTIDE SEQUENCE</scope>
    <source>
        <strain evidence="1">RS0144</strain>
    </source>
</reference>
<gene>
    <name evidence="1" type="ORF">PENTCL1PPCAC_5989</name>
</gene>
<dbReference type="Proteomes" id="UP001432027">
    <property type="component" value="Unassembled WGS sequence"/>
</dbReference>
<name>A0AAV5SUD2_9BILA</name>
<proteinExistence type="predicted"/>
<organism evidence="1 2">
    <name type="scientific">Pristionchus entomophagus</name>
    <dbReference type="NCBI Taxonomy" id="358040"/>
    <lineage>
        <taxon>Eukaryota</taxon>
        <taxon>Metazoa</taxon>
        <taxon>Ecdysozoa</taxon>
        <taxon>Nematoda</taxon>
        <taxon>Chromadorea</taxon>
        <taxon>Rhabditida</taxon>
        <taxon>Rhabditina</taxon>
        <taxon>Diplogasteromorpha</taxon>
        <taxon>Diplogasteroidea</taxon>
        <taxon>Neodiplogasteridae</taxon>
        <taxon>Pristionchus</taxon>
    </lineage>
</organism>
<sequence length="80" mass="8958">LWRFPCYKFGDSLKTCLILGAMEKSWGVKGTMAELCGMMTLRRPSSMIFYPLEDPSEYSEIDGSLDSFLPQSSLPSIPSL</sequence>
<dbReference type="AlphaFoldDB" id="A0AAV5SUD2"/>
<dbReference type="EMBL" id="BTSX01000002">
    <property type="protein sequence ID" value="GMS83814.1"/>
    <property type="molecule type" value="Genomic_DNA"/>
</dbReference>